<comment type="caution">
    <text evidence="7">The sequence shown here is derived from an EMBL/GenBank/DDBJ whole genome shotgun (WGS) entry which is preliminary data.</text>
</comment>
<evidence type="ECO:0000256" key="3">
    <source>
        <dbReference type="ARBA" id="ARBA00022989"/>
    </source>
</evidence>
<keyword evidence="2 5" id="KW-0812">Transmembrane</keyword>
<evidence type="ECO:0000256" key="4">
    <source>
        <dbReference type="ARBA" id="ARBA00023136"/>
    </source>
</evidence>
<dbReference type="AlphaFoldDB" id="A0A5D0CL72"/>
<evidence type="ECO:0000313" key="8">
    <source>
        <dbReference type="Proteomes" id="UP000325218"/>
    </source>
</evidence>
<reference evidence="7 8" key="1">
    <citation type="submission" date="2019-08" db="EMBL/GenBank/DDBJ databases">
        <title>Genome sequencing of Paenibacillus faecis DSM 23593(T).</title>
        <authorList>
            <person name="Kook J.-K."/>
            <person name="Park S.-N."/>
            <person name="Lim Y.K."/>
        </authorList>
    </citation>
    <scope>NUCLEOTIDE SEQUENCE [LARGE SCALE GENOMIC DNA]</scope>
    <source>
        <strain evidence="7 8">DSM 23593</strain>
    </source>
</reference>
<feature type="transmembrane region" description="Helical" evidence="5">
    <location>
        <begin position="67"/>
        <end position="88"/>
    </location>
</feature>
<feature type="transmembrane region" description="Helical" evidence="5">
    <location>
        <begin position="100"/>
        <end position="119"/>
    </location>
</feature>
<dbReference type="RefSeq" id="WP_148456600.1">
    <property type="nucleotide sequence ID" value="NZ_VSDO01000005.1"/>
</dbReference>
<evidence type="ECO:0000256" key="5">
    <source>
        <dbReference type="SAM" id="Phobius"/>
    </source>
</evidence>
<protein>
    <submittedName>
        <fullName evidence="7">YIP1 family protein</fullName>
    </submittedName>
</protein>
<feature type="domain" description="Yip1" evidence="6">
    <location>
        <begin position="11"/>
        <end position="179"/>
    </location>
</feature>
<sequence length="206" mass="23856">MKQDYLKFPLHVIVHPFDGFWDMKYEQKGRLRVALAIVALLILAMIVQKQFSGFLVNFNDPRRMNSLSEIVFVLFPFFLWCTANWSVTTLMGGEGKFRDIVMATSYALVPMVLIYPPMTLASRFMVQEETAFYYLLNTVAALWFLGLLFVGIMTVHQYTPSKTVLTMILTVIVMGIIVFLGTLIFSMLQQIYEFIANIYRELIFRV</sequence>
<gene>
    <name evidence="7" type="ORF">FRY98_23170</name>
</gene>
<dbReference type="EMBL" id="VSDO01000005">
    <property type="protein sequence ID" value="TYA10696.1"/>
    <property type="molecule type" value="Genomic_DNA"/>
</dbReference>
<comment type="subcellular location">
    <subcellularLocation>
        <location evidence="1">Membrane</location>
        <topology evidence="1">Multi-pass membrane protein</topology>
    </subcellularLocation>
</comment>
<dbReference type="InterPro" id="IPR006977">
    <property type="entry name" value="Yip1_dom"/>
</dbReference>
<organism evidence="7 8">
    <name type="scientific">Paenibacillus faecis</name>
    <dbReference type="NCBI Taxonomy" id="862114"/>
    <lineage>
        <taxon>Bacteria</taxon>
        <taxon>Bacillati</taxon>
        <taxon>Bacillota</taxon>
        <taxon>Bacilli</taxon>
        <taxon>Bacillales</taxon>
        <taxon>Paenibacillaceae</taxon>
        <taxon>Paenibacillus</taxon>
    </lineage>
</organism>
<keyword evidence="3 5" id="KW-1133">Transmembrane helix</keyword>
<evidence type="ECO:0000313" key="7">
    <source>
        <dbReference type="EMBL" id="TYA10696.1"/>
    </source>
</evidence>
<keyword evidence="4 5" id="KW-0472">Membrane</keyword>
<evidence type="ECO:0000256" key="2">
    <source>
        <dbReference type="ARBA" id="ARBA00022692"/>
    </source>
</evidence>
<dbReference type="Pfam" id="PF04893">
    <property type="entry name" value="Yip1"/>
    <property type="match status" value="1"/>
</dbReference>
<name>A0A5D0CL72_9BACL</name>
<accession>A0A5D0CL72</accession>
<proteinExistence type="predicted"/>
<feature type="transmembrane region" description="Helical" evidence="5">
    <location>
        <begin position="31"/>
        <end position="47"/>
    </location>
</feature>
<keyword evidence="8" id="KW-1185">Reference proteome</keyword>
<feature type="transmembrane region" description="Helical" evidence="5">
    <location>
        <begin position="131"/>
        <end position="152"/>
    </location>
</feature>
<evidence type="ECO:0000259" key="6">
    <source>
        <dbReference type="Pfam" id="PF04893"/>
    </source>
</evidence>
<evidence type="ECO:0000256" key="1">
    <source>
        <dbReference type="ARBA" id="ARBA00004141"/>
    </source>
</evidence>
<dbReference type="Proteomes" id="UP000325218">
    <property type="component" value="Unassembled WGS sequence"/>
</dbReference>
<dbReference type="OrthoDB" id="359441at2"/>
<feature type="transmembrane region" description="Helical" evidence="5">
    <location>
        <begin position="164"/>
        <end position="188"/>
    </location>
</feature>
<dbReference type="GO" id="GO:0016020">
    <property type="term" value="C:membrane"/>
    <property type="evidence" value="ECO:0007669"/>
    <property type="project" value="UniProtKB-SubCell"/>
</dbReference>